<feature type="domain" description="Phospholipase D-like" evidence="2">
    <location>
        <begin position="384"/>
        <end position="488"/>
    </location>
</feature>
<dbReference type="RefSeq" id="WP_155614988.1">
    <property type="nucleotide sequence ID" value="NZ_WNZX01000012.1"/>
</dbReference>
<dbReference type="AlphaFoldDB" id="A0A7X2ZBL8"/>
<organism evidence="3 4">
    <name type="scientific">Paenibacillus validus</name>
    <dbReference type="NCBI Taxonomy" id="44253"/>
    <lineage>
        <taxon>Bacteria</taxon>
        <taxon>Bacillati</taxon>
        <taxon>Bacillota</taxon>
        <taxon>Bacilli</taxon>
        <taxon>Bacillales</taxon>
        <taxon>Paenibacillaceae</taxon>
        <taxon>Paenibacillus</taxon>
    </lineage>
</organism>
<keyword evidence="4" id="KW-1185">Reference proteome</keyword>
<dbReference type="EMBL" id="WNZX01000012">
    <property type="protein sequence ID" value="MUG71983.1"/>
    <property type="molecule type" value="Genomic_DNA"/>
</dbReference>
<gene>
    <name evidence="3" type="ORF">GNP93_15030</name>
</gene>
<proteinExistence type="predicted"/>
<dbReference type="Pfam" id="PF13091">
    <property type="entry name" value="PLDc_2"/>
    <property type="match status" value="1"/>
</dbReference>
<feature type="region of interest" description="Disordered" evidence="1">
    <location>
        <begin position="314"/>
        <end position="343"/>
    </location>
</feature>
<evidence type="ECO:0000313" key="3">
    <source>
        <dbReference type="EMBL" id="MUG71983.1"/>
    </source>
</evidence>
<evidence type="ECO:0000313" key="4">
    <source>
        <dbReference type="Proteomes" id="UP000450917"/>
    </source>
</evidence>
<protein>
    <recommendedName>
        <fullName evidence="2">Phospholipase D-like domain-containing protein</fullName>
    </recommendedName>
</protein>
<reference evidence="3 4" key="1">
    <citation type="submission" date="2019-11" db="EMBL/GenBank/DDBJ databases">
        <title>Draft genome sequences of five Paenibacillus species of dairy origin.</title>
        <authorList>
            <person name="Olajide A.M."/>
            <person name="Chen S."/>
            <person name="Lapointe G."/>
        </authorList>
    </citation>
    <scope>NUCLEOTIDE SEQUENCE [LARGE SCALE GENOMIC DNA]</scope>
    <source>
        <strain evidence="3 4">2CS3</strain>
    </source>
</reference>
<dbReference type="InterPro" id="IPR025202">
    <property type="entry name" value="PLD-like_dom"/>
</dbReference>
<dbReference type="SUPFAM" id="SSF56024">
    <property type="entry name" value="Phospholipase D/nuclease"/>
    <property type="match status" value="1"/>
</dbReference>
<name>A0A7X2ZBL8_9BACL</name>
<sequence>MEAGANYRVAVLGVEEETTARVMNALLGYRLLPDKNIHGNGILIQHSQRPALQITHHQYQGLPVETYPPKGRRMHPNDLRDLLHEKLGAKGLTIGDITLSYSYEETGIQWTRASLVNGIEFALMGNINLWTTHKEAHITYPDSDEEVDFYRLPDLTGADMVLIILNMSWGYFRSTDMLTDYIEKLQAKEFGKTNGNKPIYFVLDTYGKPSAKEAAERRSMYMQAIKPFIELPAFFEINAHYALQARQFIESEVGLEELQQDESIQFFDLDGTFIQGLNLEPVHVQRLQQVSGIALLEEALADLASDHKPKIARAASITRKAPAERPKPEPVKRQRKATPGPKPEVDMKEIVAAIKKEVIATIKEERALPKQRSLKNHQIREIFLAALKEAKEEINIISPWITKKVVDADFIRMLEEALKRGVRIKILYGISDPSSRQYGKPDETVPLAASLVKKFSRYGDLFRMKYGQTHQKLLICDNRYFVDGSFNFLSFKGEFVDGTRSEGATYSEDLVLIQHKRSAYFDF</sequence>
<comment type="caution">
    <text evidence="3">The sequence shown here is derived from an EMBL/GenBank/DDBJ whole genome shotgun (WGS) entry which is preliminary data.</text>
</comment>
<feature type="compositionally biased region" description="Basic and acidic residues" evidence="1">
    <location>
        <begin position="321"/>
        <end position="332"/>
    </location>
</feature>
<dbReference type="Gene3D" id="3.30.870.10">
    <property type="entry name" value="Endonuclease Chain A"/>
    <property type="match status" value="1"/>
</dbReference>
<dbReference type="Proteomes" id="UP000450917">
    <property type="component" value="Unassembled WGS sequence"/>
</dbReference>
<accession>A0A7X2ZBL8</accession>
<evidence type="ECO:0000259" key="2">
    <source>
        <dbReference type="Pfam" id="PF13091"/>
    </source>
</evidence>
<evidence type="ECO:0000256" key="1">
    <source>
        <dbReference type="SAM" id="MobiDB-lite"/>
    </source>
</evidence>